<dbReference type="GeneID" id="81423757"/>
<dbReference type="Proteomes" id="UP001149163">
    <property type="component" value="Unassembled WGS sequence"/>
</dbReference>
<dbReference type="OrthoDB" id="2993351at2759"/>
<reference evidence="1" key="1">
    <citation type="submission" date="2022-11" db="EMBL/GenBank/DDBJ databases">
        <authorList>
            <person name="Petersen C."/>
        </authorList>
    </citation>
    <scope>NUCLEOTIDE SEQUENCE</scope>
    <source>
        <strain evidence="1">IBT 26290</strain>
    </source>
</reference>
<gene>
    <name evidence="1" type="ORF">N7482_002456</name>
</gene>
<comment type="caution">
    <text evidence="1">The sequence shown here is derived from an EMBL/GenBank/DDBJ whole genome shotgun (WGS) entry which is preliminary data.</text>
</comment>
<proteinExistence type="predicted"/>
<keyword evidence="2" id="KW-1185">Reference proteome</keyword>
<evidence type="ECO:0000313" key="2">
    <source>
        <dbReference type="Proteomes" id="UP001149163"/>
    </source>
</evidence>
<dbReference type="RefSeq" id="XP_056548187.1">
    <property type="nucleotide sequence ID" value="XM_056684581.1"/>
</dbReference>
<organism evidence="1 2">
    <name type="scientific">Penicillium canariense</name>
    <dbReference type="NCBI Taxonomy" id="189055"/>
    <lineage>
        <taxon>Eukaryota</taxon>
        <taxon>Fungi</taxon>
        <taxon>Dikarya</taxon>
        <taxon>Ascomycota</taxon>
        <taxon>Pezizomycotina</taxon>
        <taxon>Eurotiomycetes</taxon>
        <taxon>Eurotiomycetidae</taxon>
        <taxon>Eurotiales</taxon>
        <taxon>Aspergillaceae</taxon>
        <taxon>Penicillium</taxon>
    </lineage>
</organism>
<name>A0A9W9IHU7_9EURO</name>
<dbReference type="AlphaFoldDB" id="A0A9W9IHU7"/>
<protein>
    <recommendedName>
        <fullName evidence="3">DUF3669 domain-containing protein</fullName>
    </recommendedName>
</protein>
<reference evidence="1" key="2">
    <citation type="journal article" date="2023" name="IMA Fungus">
        <title>Comparative genomic study of the Penicillium genus elucidates a diverse pangenome and 15 lateral gene transfer events.</title>
        <authorList>
            <person name="Petersen C."/>
            <person name="Sorensen T."/>
            <person name="Nielsen M.R."/>
            <person name="Sondergaard T.E."/>
            <person name="Sorensen J.L."/>
            <person name="Fitzpatrick D.A."/>
            <person name="Frisvad J.C."/>
            <person name="Nielsen K.L."/>
        </authorList>
    </citation>
    <scope>NUCLEOTIDE SEQUENCE</scope>
    <source>
        <strain evidence="1">IBT 26290</strain>
    </source>
</reference>
<accession>A0A9W9IHU7</accession>
<evidence type="ECO:0000313" key="1">
    <source>
        <dbReference type="EMBL" id="KAJ5176579.1"/>
    </source>
</evidence>
<evidence type="ECO:0008006" key="3">
    <source>
        <dbReference type="Google" id="ProtNLM"/>
    </source>
</evidence>
<dbReference type="EMBL" id="JAPQKN010000001">
    <property type="protein sequence ID" value="KAJ5176579.1"/>
    <property type="molecule type" value="Genomic_DNA"/>
</dbReference>
<sequence>MESLGISPNVIQQYASIMGETLAIMHWVGEIDGNDIEFVLAPPNEEDDASSQIQSYTFGDHSEWSKQLQPFGAMILTTLDQEKTLWSGLRFKDTILKPVMLVLRFASRKKQTDDAFCHGASLI</sequence>